<accession>A0A5D3C759</accession>
<name>A0A5D3C759_CUCMM</name>
<evidence type="ECO:0000313" key="2">
    <source>
        <dbReference type="EMBL" id="TYK06169.1"/>
    </source>
</evidence>
<evidence type="ECO:0000313" key="1">
    <source>
        <dbReference type="EMBL" id="KAA0025739.1"/>
    </source>
</evidence>
<dbReference type="Proteomes" id="UP000321393">
    <property type="component" value="Unassembled WGS sequence"/>
</dbReference>
<reference evidence="3 4" key="1">
    <citation type="submission" date="2019-08" db="EMBL/GenBank/DDBJ databases">
        <title>Draft genome sequences of two oriental melons (Cucumis melo L. var makuwa).</title>
        <authorList>
            <person name="Kwon S.-Y."/>
        </authorList>
    </citation>
    <scope>NUCLEOTIDE SEQUENCE [LARGE SCALE GENOMIC DNA]</scope>
    <source>
        <strain evidence="4">cv. Chang Bougi</strain>
        <strain evidence="3">cv. SW 3</strain>
        <tissue evidence="2">Leaf</tissue>
    </source>
</reference>
<evidence type="ECO:0000313" key="4">
    <source>
        <dbReference type="Proteomes" id="UP000321947"/>
    </source>
</evidence>
<organism evidence="2 4">
    <name type="scientific">Cucumis melo var. makuwa</name>
    <name type="common">Oriental melon</name>
    <dbReference type="NCBI Taxonomy" id="1194695"/>
    <lineage>
        <taxon>Eukaryota</taxon>
        <taxon>Viridiplantae</taxon>
        <taxon>Streptophyta</taxon>
        <taxon>Embryophyta</taxon>
        <taxon>Tracheophyta</taxon>
        <taxon>Spermatophyta</taxon>
        <taxon>Magnoliopsida</taxon>
        <taxon>eudicotyledons</taxon>
        <taxon>Gunneridae</taxon>
        <taxon>Pentapetalae</taxon>
        <taxon>rosids</taxon>
        <taxon>fabids</taxon>
        <taxon>Cucurbitales</taxon>
        <taxon>Cucurbitaceae</taxon>
        <taxon>Benincaseae</taxon>
        <taxon>Cucumis</taxon>
    </lineage>
</organism>
<sequence>MNGGAVVWCRIKQGYIADFTMEVECVIACEVVWLRKFQHDLEVVPNMNLCITLLSRSTLKVTSCDQMEVCRLNTQHVSHHVINVERLVSETTSFTSLNAKLQP</sequence>
<dbReference type="EMBL" id="SSTE01023081">
    <property type="protein sequence ID" value="KAA0025739.1"/>
    <property type="molecule type" value="Genomic_DNA"/>
</dbReference>
<protein>
    <submittedName>
        <fullName evidence="2">Gag/pol protein</fullName>
    </submittedName>
</protein>
<dbReference type="AlphaFoldDB" id="A0A5D3C759"/>
<dbReference type="Proteomes" id="UP000321947">
    <property type="component" value="Unassembled WGS sequence"/>
</dbReference>
<proteinExistence type="predicted"/>
<gene>
    <name evidence="2" type="ORF">E5676_scaffold287G00230</name>
    <name evidence="1" type="ORF">E6C27_scaffold653G00250</name>
</gene>
<evidence type="ECO:0000313" key="3">
    <source>
        <dbReference type="Proteomes" id="UP000321393"/>
    </source>
</evidence>
<comment type="caution">
    <text evidence="2">The sequence shown here is derived from an EMBL/GenBank/DDBJ whole genome shotgun (WGS) entry which is preliminary data.</text>
</comment>
<dbReference type="EMBL" id="SSTD01013634">
    <property type="protein sequence ID" value="TYK06169.1"/>
    <property type="molecule type" value="Genomic_DNA"/>
</dbReference>